<gene>
    <name evidence="3" type="ORF">GCM10023090_21190</name>
</gene>
<evidence type="ECO:0000256" key="1">
    <source>
        <dbReference type="SAM" id="Phobius"/>
    </source>
</evidence>
<keyword evidence="1" id="KW-0812">Transmembrane</keyword>
<name>A0ABP8LAA4_9BURK</name>
<comment type="caution">
    <text evidence="3">The sequence shown here is derived from an EMBL/GenBank/DDBJ whole genome shotgun (WGS) entry which is preliminary data.</text>
</comment>
<dbReference type="Proteomes" id="UP001501788">
    <property type="component" value="Unassembled WGS sequence"/>
</dbReference>
<evidence type="ECO:0000313" key="4">
    <source>
        <dbReference type="Proteomes" id="UP001501788"/>
    </source>
</evidence>
<reference evidence="4" key="1">
    <citation type="journal article" date="2019" name="Int. J. Syst. Evol. Microbiol.">
        <title>The Global Catalogue of Microorganisms (GCM) 10K type strain sequencing project: providing services to taxonomists for standard genome sequencing and annotation.</title>
        <authorList>
            <consortium name="The Broad Institute Genomics Platform"/>
            <consortium name="The Broad Institute Genome Sequencing Center for Infectious Disease"/>
            <person name="Wu L."/>
            <person name="Ma J."/>
        </authorList>
    </citation>
    <scope>NUCLEOTIDE SEQUENCE [LARGE SCALE GENOMIC DNA]</scope>
    <source>
        <strain evidence="4">JCM 31890</strain>
    </source>
</reference>
<keyword evidence="4" id="KW-1185">Reference proteome</keyword>
<keyword evidence="1" id="KW-1133">Transmembrane helix</keyword>
<feature type="domain" description="YcxB-like C-terminal" evidence="2">
    <location>
        <begin position="113"/>
        <end position="157"/>
    </location>
</feature>
<protein>
    <recommendedName>
        <fullName evidence="2">YcxB-like C-terminal domain-containing protein</fullName>
    </recommendedName>
</protein>
<sequence length="175" mass="18971">MSTTFTLTVADFARLQKVVAKRFRSKAGLFSLQFGLRVTVWLCIGLAGAAYARVMREYPEISQPLGTVAVLLVLALLAIVALPYVAQVSLRKFMLAPNGAFLSPQTVSLSAASVHVSSSTGTTEVPWSGVLFRAEDEANYYLFIDGMQALILPRAAMAPFVAELEQYTAHIKNAI</sequence>
<dbReference type="RefSeq" id="WP_345064550.1">
    <property type="nucleotide sequence ID" value="NZ_BAABEX010000018.1"/>
</dbReference>
<feature type="transmembrane region" description="Helical" evidence="1">
    <location>
        <begin position="64"/>
        <end position="85"/>
    </location>
</feature>
<dbReference type="InterPro" id="IPR025588">
    <property type="entry name" value="YcxB-like_C"/>
</dbReference>
<organism evidence="3 4">
    <name type="scientific">Acidovorax lacteus</name>
    <dbReference type="NCBI Taxonomy" id="1924988"/>
    <lineage>
        <taxon>Bacteria</taxon>
        <taxon>Pseudomonadati</taxon>
        <taxon>Pseudomonadota</taxon>
        <taxon>Betaproteobacteria</taxon>
        <taxon>Burkholderiales</taxon>
        <taxon>Comamonadaceae</taxon>
        <taxon>Acidovorax</taxon>
    </lineage>
</organism>
<proteinExistence type="predicted"/>
<feature type="transmembrane region" description="Helical" evidence="1">
    <location>
        <begin position="34"/>
        <end position="52"/>
    </location>
</feature>
<dbReference type="EMBL" id="BAABEX010000018">
    <property type="protein sequence ID" value="GAA4425849.1"/>
    <property type="molecule type" value="Genomic_DNA"/>
</dbReference>
<evidence type="ECO:0000259" key="2">
    <source>
        <dbReference type="Pfam" id="PF14317"/>
    </source>
</evidence>
<keyword evidence="1" id="KW-0472">Membrane</keyword>
<accession>A0ABP8LAA4</accession>
<dbReference type="Pfam" id="PF14317">
    <property type="entry name" value="YcxB"/>
    <property type="match status" value="1"/>
</dbReference>
<evidence type="ECO:0000313" key="3">
    <source>
        <dbReference type="EMBL" id="GAA4425849.1"/>
    </source>
</evidence>